<dbReference type="InterPro" id="IPR037066">
    <property type="entry name" value="Plug_dom_sf"/>
</dbReference>
<name>A0A318UCK1_9SPHI</name>
<dbReference type="InterPro" id="IPR008969">
    <property type="entry name" value="CarboxyPept-like_regulatory"/>
</dbReference>
<dbReference type="InterPro" id="IPR036942">
    <property type="entry name" value="Beta-barrel_TonB_sf"/>
</dbReference>
<reference evidence="9 10" key="1">
    <citation type="submission" date="2018-06" db="EMBL/GenBank/DDBJ databases">
        <title>Genomic Encyclopedia of Archaeal and Bacterial Type Strains, Phase II (KMG-II): from individual species to whole genera.</title>
        <authorList>
            <person name="Goeker M."/>
        </authorList>
    </citation>
    <scope>NUCLEOTIDE SEQUENCE [LARGE SCALE GENOMIC DNA]</scope>
    <source>
        <strain evidence="9 10">DSM 27372</strain>
    </source>
</reference>
<dbReference type="GO" id="GO:0009279">
    <property type="term" value="C:cell outer membrane"/>
    <property type="evidence" value="ECO:0007669"/>
    <property type="project" value="UniProtKB-SubCell"/>
</dbReference>
<dbReference type="NCBIfam" id="TIGR04056">
    <property type="entry name" value="OMP_RagA_SusC"/>
    <property type="match status" value="1"/>
</dbReference>
<keyword evidence="2 7" id="KW-0813">Transport</keyword>
<dbReference type="SUPFAM" id="SSF49464">
    <property type="entry name" value="Carboxypeptidase regulatory domain-like"/>
    <property type="match status" value="1"/>
</dbReference>
<dbReference type="Gene3D" id="2.60.40.1120">
    <property type="entry name" value="Carboxypeptidase-like, regulatory domain"/>
    <property type="match status" value="1"/>
</dbReference>
<sequence length="1170" mass="130763">MQNNAFYPGMPTPWLPPKLLRTVKITLLLMTLGLLQVSAATFGQRITLSEQNTPLKEVLKKIKSQSGVNFLYADDILEQSKKVNIKLNNSPLDEALDKIFDQQPLSYELKENTVVLKLKTPSFLEKLAAAWRNADVHCRVEDEKGEPLPGASVRIKGTSRAVVTDDKGEFTIKQLEENTVLVISYLGYKTKEILAKEVSGSSAIQLEPAAGELKEVGIISTGYQNLNKERATGSFVQVDNQLLNRSVSTDVLSRLDRVTSGVIFNKSANKTPGDPAISVRGRSTIRANTDPLIVLDNFPYEGDLNNINPSDIESVTILKDAAAASIWGVRAGNGVIVLTSKKGKYNQLPKISMNSNVSITGKPDLFSVPQMSSAEYIEYQKYLFDHGNYDGALKYTPYLAQSPVVDILDAERKGALSHSDAAAKLSALSKIDARNDYSKYFLRNEVNQQYALNITGGSAYHMYYFSAGYDKNLATSVSSDYNRLTVNARNTFNLLKDRMELSTDISFTRSIARSNTGGYAITYPYVQLADQNGKALPVSTFYSQVAKDKYLNSGLLDWNYYPLNERLVQNSKTQMSNYRLNLGLNYKIIPKTLNLEFLYQYQRGMDDFESIKDLDSYSTRNLINTYSQIDPITGVITRPVPLGAVANFSSSNSKNNTGRLQLNFQKILKNDHEIDALIGTELKDYTEFSRLIRLYGYQTSTATDVMVDYFRDFPFLLEKRSGKIEKYGSQGGSTDRFVSYYANIGYRYKNKYGFSASARKDESNLFGVDANLKGVPLYSLGVSWNAHKESFYPFQFLPYLRLRLTNGYNGNLSKNLSAYVTASAEPSDGIYNLPFQYIVNPPNPNLSWEKVRVNNAALDFGLKDNMITGTIEYYTKKGTNLIGNSPIAPQSGVVKFTGNSASILTKGIDLALNSINLKGTLGWTTNFLLSYVKDKVIEYKVQQAVSSNYVTLNYNAPMLGKPYSALFSYRWAGLDNLGNPQGYFNGQISKDYAGIQNTSNLNNLVYHGPASPIVFGSFRNNFFYKGFELSVNLVYKMGYYFRRGSFVGDLSYKQADYALRWQKPGDEYSTNVPSLIYPIDGSRERFYGGSEILVEKGDHIRLQDLKMSYTFNIQKLKSVFSNLKLYFYASNLGAILWRANKLGLDPDYTGFGGYSVASPRSYAIGLSASI</sequence>
<evidence type="ECO:0000313" key="10">
    <source>
        <dbReference type="Proteomes" id="UP000248198"/>
    </source>
</evidence>
<evidence type="ECO:0000256" key="5">
    <source>
        <dbReference type="ARBA" id="ARBA00023136"/>
    </source>
</evidence>
<dbReference type="AlphaFoldDB" id="A0A318UCK1"/>
<gene>
    <name evidence="9" type="ORF">B0O44_104277</name>
</gene>
<keyword evidence="5 7" id="KW-0472">Membrane</keyword>
<dbReference type="NCBIfam" id="TIGR04057">
    <property type="entry name" value="SusC_RagA_signa"/>
    <property type="match status" value="1"/>
</dbReference>
<keyword evidence="4 7" id="KW-0812">Transmembrane</keyword>
<dbReference type="InterPro" id="IPR023997">
    <property type="entry name" value="TonB-dep_OMP_SusC/RagA_CS"/>
</dbReference>
<evidence type="ECO:0000256" key="4">
    <source>
        <dbReference type="ARBA" id="ARBA00022692"/>
    </source>
</evidence>
<protein>
    <submittedName>
        <fullName evidence="9">TonB-linked SusC/RagA family outer membrane protein</fullName>
    </submittedName>
</protein>
<evidence type="ECO:0000256" key="2">
    <source>
        <dbReference type="ARBA" id="ARBA00022448"/>
    </source>
</evidence>
<dbReference type="Gene3D" id="2.170.130.10">
    <property type="entry name" value="TonB-dependent receptor, plug domain"/>
    <property type="match status" value="1"/>
</dbReference>
<dbReference type="InterPro" id="IPR039426">
    <property type="entry name" value="TonB-dep_rcpt-like"/>
</dbReference>
<accession>A0A318UCK1</accession>
<dbReference type="EMBL" id="QKLU01000004">
    <property type="protein sequence ID" value="PYF74106.1"/>
    <property type="molecule type" value="Genomic_DNA"/>
</dbReference>
<evidence type="ECO:0000313" key="9">
    <source>
        <dbReference type="EMBL" id="PYF74106.1"/>
    </source>
</evidence>
<evidence type="ECO:0000256" key="6">
    <source>
        <dbReference type="ARBA" id="ARBA00023237"/>
    </source>
</evidence>
<dbReference type="Pfam" id="PF07660">
    <property type="entry name" value="STN"/>
    <property type="match status" value="1"/>
</dbReference>
<dbReference type="InterPro" id="IPR011662">
    <property type="entry name" value="Secretin/TonB_short_N"/>
</dbReference>
<comment type="similarity">
    <text evidence="7">Belongs to the TonB-dependent receptor family.</text>
</comment>
<evidence type="ECO:0000256" key="3">
    <source>
        <dbReference type="ARBA" id="ARBA00022452"/>
    </source>
</evidence>
<feature type="domain" description="Secretin/TonB short N-terminal" evidence="8">
    <location>
        <begin position="68"/>
        <end position="119"/>
    </location>
</feature>
<dbReference type="Proteomes" id="UP000248198">
    <property type="component" value="Unassembled WGS sequence"/>
</dbReference>
<dbReference type="InterPro" id="IPR023996">
    <property type="entry name" value="TonB-dep_OMP_SusC/RagA"/>
</dbReference>
<evidence type="ECO:0000256" key="1">
    <source>
        <dbReference type="ARBA" id="ARBA00004571"/>
    </source>
</evidence>
<dbReference type="InterPro" id="IPR012910">
    <property type="entry name" value="Plug_dom"/>
</dbReference>
<dbReference type="SUPFAM" id="SSF56935">
    <property type="entry name" value="Porins"/>
    <property type="match status" value="1"/>
</dbReference>
<keyword evidence="3 7" id="KW-1134">Transmembrane beta strand</keyword>
<dbReference type="Gene3D" id="2.40.170.20">
    <property type="entry name" value="TonB-dependent receptor, beta-barrel domain"/>
    <property type="match status" value="1"/>
</dbReference>
<comment type="caution">
    <text evidence="9">The sequence shown here is derived from an EMBL/GenBank/DDBJ whole genome shotgun (WGS) entry which is preliminary data.</text>
</comment>
<dbReference type="PROSITE" id="PS52016">
    <property type="entry name" value="TONB_DEPENDENT_REC_3"/>
    <property type="match status" value="1"/>
</dbReference>
<proteinExistence type="inferred from homology"/>
<keyword evidence="10" id="KW-1185">Reference proteome</keyword>
<keyword evidence="6 7" id="KW-0998">Cell outer membrane</keyword>
<dbReference type="SMART" id="SM00965">
    <property type="entry name" value="STN"/>
    <property type="match status" value="1"/>
</dbReference>
<dbReference type="Pfam" id="PF07715">
    <property type="entry name" value="Plug"/>
    <property type="match status" value="1"/>
</dbReference>
<comment type="subcellular location">
    <subcellularLocation>
        <location evidence="1 7">Cell outer membrane</location>
        <topology evidence="1 7">Multi-pass membrane protein</topology>
    </subcellularLocation>
</comment>
<organism evidence="9 10">
    <name type="scientific">Pedobacter nutrimenti</name>
    <dbReference type="NCBI Taxonomy" id="1241337"/>
    <lineage>
        <taxon>Bacteria</taxon>
        <taxon>Pseudomonadati</taxon>
        <taxon>Bacteroidota</taxon>
        <taxon>Sphingobacteriia</taxon>
        <taxon>Sphingobacteriales</taxon>
        <taxon>Sphingobacteriaceae</taxon>
        <taxon>Pedobacter</taxon>
    </lineage>
</organism>
<evidence type="ECO:0000256" key="7">
    <source>
        <dbReference type="PROSITE-ProRule" id="PRU01360"/>
    </source>
</evidence>
<evidence type="ECO:0000259" key="8">
    <source>
        <dbReference type="SMART" id="SM00965"/>
    </source>
</evidence>
<dbReference type="Pfam" id="PF13715">
    <property type="entry name" value="CarbopepD_reg_2"/>
    <property type="match status" value="1"/>
</dbReference>
<dbReference type="Gene3D" id="3.55.50.30">
    <property type="match status" value="1"/>
</dbReference>